<dbReference type="Gene3D" id="3.30.70.1230">
    <property type="entry name" value="Nucleotide cyclase"/>
    <property type="match status" value="1"/>
</dbReference>
<dbReference type="SUPFAM" id="SSF55073">
    <property type="entry name" value="Nucleotide cyclase"/>
    <property type="match status" value="1"/>
</dbReference>
<evidence type="ECO:0000313" key="4">
    <source>
        <dbReference type="Proteomes" id="UP000316639"/>
    </source>
</evidence>
<keyword evidence="4" id="KW-1185">Reference proteome</keyword>
<feature type="transmembrane region" description="Helical" evidence="2">
    <location>
        <begin position="201"/>
        <end position="222"/>
    </location>
</feature>
<protein>
    <recommendedName>
        <fullName evidence="5">Guanylate cyclase domain-containing protein</fullName>
    </recommendedName>
</protein>
<keyword evidence="2" id="KW-0472">Membrane</keyword>
<feature type="region of interest" description="Disordered" evidence="1">
    <location>
        <begin position="225"/>
        <end position="298"/>
    </location>
</feature>
<feature type="compositionally biased region" description="Low complexity" evidence="1">
    <location>
        <begin position="233"/>
        <end position="280"/>
    </location>
</feature>
<comment type="caution">
    <text evidence="3">The sequence shown here is derived from an EMBL/GenBank/DDBJ whole genome shotgun (WGS) entry which is preliminary data.</text>
</comment>
<proteinExistence type="predicted"/>
<keyword evidence="2" id="KW-1133">Transmembrane helix</keyword>
<dbReference type="Proteomes" id="UP000316639">
    <property type="component" value="Unassembled WGS sequence"/>
</dbReference>
<dbReference type="OrthoDB" id="3482507at2"/>
<dbReference type="AlphaFoldDB" id="A0A563EZ02"/>
<dbReference type="RefSeq" id="WP_146350203.1">
    <property type="nucleotide sequence ID" value="NZ_VOBR01000004.1"/>
</dbReference>
<accession>A0A563EZ02</accession>
<reference evidence="3 4" key="1">
    <citation type="submission" date="2019-07" db="EMBL/GenBank/DDBJ databases">
        <title>Lentzea xizangensis sp. nov., isolated from Qinghai-Tibetan Plateau Soils.</title>
        <authorList>
            <person name="Huang J."/>
        </authorList>
    </citation>
    <scope>NUCLEOTIDE SEQUENCE [LARGE SCALE GENOMIC DNA]</scope>
    <source>
        <strain evidence="3 4">FXJ1.1311</strain>
    </source>
</reference>
<evidence type="ECO:0000256" key="2">
    <source>
        <dbReference type="SAM" id="Phobius"/>
    </source>
</evidence>
<dbReference type="InterPro" id="IPR029787">
    <property type="entry name" value="Nucleotide_cyclase"/>
</dbReference>
<evidence type="ECO:0000313" key="3">
    <source>
        <dbReference type="EMBL" id="TWP52950.1"/>
    </source>
</evidence>
<evidence type="ECO:0000256" key="1">
    <source>
        <dbReference type="SAM" id="MobiDB-lite"/>
    </source>
</evidence>
<gene>
    <name evidence="3" type="ORF">FKR81_07540</name>
</gene>
<dbReference type="EMBL" id="VOBR01000004">
    <property type="protein sequence ID" value="TWP52950.1"/>
    <property type="molecule type" value="Genomic_DNA"/>
</dbReference>
<evidence type="ECO:0008006" key="5">
    <source>
        <dbReference type="Google" id="ProtNLM"/>
    </source>
</evidence>
<name>A0A563EZ02_9PSEU</name>
<organism evidence="3 4">
    <name type="scientific">Lentzea tibetensis</name>
    <dbReference type="NCBI Taxonomy" id="2591470"/>
    <lineage>
        <taxon>Bacteria</taxon>
        <taxon>Bacillati</taxon>
        <taxon>Actinomycetota</taxon>
        <taxon>Actinomycetes</taxon>
        <taxon>Pseudonocardiales</taxon>
        <taxon>Pseudonocardiaceae</taxon>
        <taxon>Lentzea</taxon>
    </lineage>
</organism>
<sequence>MQPQETVHRTVLVVDVEAFGDLRRTNPHQSAVRDALYRILRQAFDESGIGWDDCHHEDRGDGVLVVAPAEFPKALFTEALPPALVTLLAEHNSTHPDEQRIRLRMAVHAGELRFDGHGVVGAAVNHTFRLLEARQLKAALTGSPGVLAIIASSWFFDDVVRHSPASGPDTYRAVRVSTKETRTTGWIRLPDHVYRPRDRRLVIVGAAIAAVCVISFAAVKLLSPDSATGQPGSSAPTPAPTSVSTSEQTSVPATTSTTTAPAPTATAPSRPLDPTGRPTGSAPPPPPPTTTVGAETATVHVQRDVTLDRYSAIDVDSGAYNPTYGGDLYYGQDANTLEFFFQPMADSEIWPVGGTGQDIDRCTAARSPQEKIVLTSVPVVVCLKTTDGRISAVKVIRSVEGPSGRSYDVNYLTWERTT</sequence>
<keyword evidence="2" id="KW-0812">Transmembrane</keyword>